<evidence type="ECO:0000256" key="1">
    <source>
        <dbReference type="SAM" id="SignalP"/>
    </source>
</evidence>
<name>A0A4Y7SEK5_COPMI</name>
<dbReference type="Proteomes" id="UP000298030">
    <property type="component" value="Unassembled WGS sequence"/>
</dbReference>
<protein>
    <submittedName>
        <fullName evidence="2">Uncharacterized protein</fullName>
    </submittedName>
</protein>
<dbReference type="AlphaFoldDB" id="A0A4Y7SEK5"/>
<dbReference type="STRING" id="71717.A0A4Y7SEK5"/>
<gene>
    <name evidence="2" type="ORF">FA13DRAFT_276062</name>
</gene>
<evidence type="ECO:0000313" key="2">
    <source>
        <dbReference type="EMBL" id="TEB20091.1"/>
    </source>
</evidence>
<accession>A0A4Y7SEK5</accession>
<organism evidence="2 3">
    <name type="scientific">Coprinellus micaceus</name>
    <name type="common">Glistening ink-cap mushroom</name>
    <name type="synonym">Coprinus micaceus</name>
    <dbReference type="NCBI Taxonomy" id="71717"/>
    <lineage>
        <taxon>Eukaryota</taxon>
        <taxon>Fungi</taxon>
        <taxon>Dikarya</taxon>
        <taxon>Basidiomycota</taxon>
        <taxon>Agaricomycotina</taxon>
        <taxon>Agaricomycetes</taxon>
        <taxon>Agaricomycetidae</taxon>
        <taxon>Agaricales</taxon>
        <taxon>Agaricineae</taxon>
        <taxon>Psathyrellaceae</taxon>
        <taxon>Coprinellus</taxon>
    </lineage>
</organism>
<dbReference type="EMBL" id="QPFP01000156">
    <property type="protein sequence ID" value="TEB20091.1"/>
    <property type="molecule type" value="Genomic_DNA"/>
</dbReference>
<evidence type="ECO:0000313" key="3">
    <source>
        <dbReference type="Proteomes" id="UP000298030"/>
    </source>
</evidence>
<comment type="caution">
    <text evidence="2">The sequence shown here is derived from an EMBL/GenBank/DDBJ whole genome shotgun (WGS) entry which is preliminary data.</text>
</comment>
<dbReference type="OrthoDB" id="3046362at2759"/>
<keyword evidence="3" id="KW-1185">Reference proteome</keyword>
<keyword evidence="1" id="KW-0732">Signal</keyword>
<proteinExistence type="predicted"/>
<feature type="signal peptide" evidence="1">
    <location>
        <begin position="1"/>
        <end position="27"/>
    </location>
</feature>
<feature type="chain" id="PRO_5021489614" evidence="1">
    <location>
        <begin position="28"/>
        <end position="131"/>
    </location>
</feature>
<reference evidence="2 3" key="1">
    <citation type="journal article" date="2019" name="Nat. Ecol. Evol.">
        <title>Megaphylogeny resolves global patterns of mushroom evolution.</title>
        <authorList>
            <person name="Varga T."/>
            <person name="Krizsan K."/>
            <person name="Foldi C."/>
            <person name="Dima B."/>
            <person name="Sanchez-Garcia M."/>
            <person name="Sanchez-Ramirez S."/>
            <person name="Szollosi G.J."/>
            <person name="Szarkandi J.G."/>
            <person name="Papp V."/>
            <person name="Albert L."/>
            <person name="Andreopoulos W."/>
            <person name="Angelini C."/>
            <person name="Antonin V."/>
            <person name="Barry K.W."/>
            <person name="Bougher N.L."/>
            <person name="Buchanan P."/>
            <person name="Buyck B."/>
            <person name="Bense V."/>
            <person name="Catcheside P."/>
            <person name="Chovatia M."/>
            <person name="Cooper J."/>
            <person name="Damon W."/>
            <person name="Desjardin D."/>
            <person name="Finy P."/>
            <person name="Geml J."/>
            <person name="Haridas S."/>
            <person name="Hughes K."/>
            <person name="Justo A."/>
            <person name="Karasinski D."/>
            <person name="Kautmanova I."/>
            <person name="Kiss B."/>
            <person name="Kocsube S."/>
            <person name="Kotiranta H."/>
            <person name="LaButti K.M."/>
            <person name="Lechner B.E."/>
            <person name="Liimatainen K."/>
            <person name="Lipzen A."/>
            <person name="Lukacs Z."/>
            <person name="Mihaltcheva S."/>
            <person name="Morgado L.N."/>
            <person name="Niskanen T."/>
            <person name="Noordeloos M.E."/>
            <person name="Ohm R.A."/>
            <person name="Ortiz-Santana B."/>
            <person name="Ovrebo C."/>
            <person name="Racz N."/>
            <person name="Riley R."/>
            <person name="Savchenko A."/>
            <person name="Shiryaev A."/>
            <person name="Soop K."/>
            <person name="Spirin V."/>
            <person name="Szebenyi C."/>
            <person name="Tomsovsky M."/>
            <person name="Tulloss R.E."/>
            <person name="Uehling J."/>
            <person name="Grigoriev I.V."/>
            <person name="Vagvolgyi C."/>
            <person name="Papp T."/>
            <person name="Martin F.M."/>
            <person name="Miettinen O."/>
            <person name="Hibbett D.S."/>
            <person name="Nagy L.G."/>
        </authorList>
    </citation>
    <scope>NUCLEOTIDE SEQUENCE [LARGE SCALE GENOMIC DNA]</scope>
    <source>
        <strain evidence="2 3">FP101781</strain>
    </source>
</reference>
<sequence>MRSLSSLSIFLPLLLLLLSFLSSTVSALRLIVSPTTTTNAPTTVYWIREPSDPQPLFDLRFVVQEDGKDVDDVGLAAANIPVSMGEGNGESRMGKEEVRFPNSGNYVLKAVAGPTFQVIGTSNEVVVSPPG</sequence>